<proteinExistence type="predicted"/>
<evidence type="ECO:0000313" key="2">
    <source>
        <dbReference type="Proteomes" id="UP000187203"/>
    </source>
</evidence>
<dbReference type="AlphaFoldDB" id="A0A1R3HL39"/>
<comment type="caution">
    <text evidence="1">The sequence shown here is derived from an EMBL/GenBank/DDBJ whole genome shotgun (WGS) entry which is preliminary data.</text>
</comment>
<dbReference type="EMBL" id="AWUE01019880">
    <property type="protein sequence ID" value="OMO71137.1"/>
    <property type="molecule type" value="Genomic_DNA"/>
</dbReference>
<evidence type="ECO:0000313" key="1">
    <source>
        <dbReference type="EMBL" id="OMO71137.1"/>
    </source>
</evidence>
<organism evidence="1 2">
    <name type="scientific">Corchorus olitorius</name>
    <dbReference type="NCBI Taxonomy" id="93759"/>
    <lineage>
        <taxon>Eukaryota</taxon>
        <taxon>Viridiplantae</taxon>
        <taxon>Streptophyta</taxon>
        <taxon>Embryophyta</taxon>
        <taxon>Tracheophyta</taxon>
        <taxon>Spermatophyta</taxon>
        <taxon>Magnoliopsida</taxon>
        <taxon>eudicotyledons</taxon>
        <taxon>Gunneridae</taxon>
        <taxon>Pentapetalae</taxon>
        <taxon>rosids</taxon>
        <taxon>malvids</taxon>
        <taxon>Malvales</taxon>
        <taxon>Malvaceae</taxon>
        <taxon>Grewioideae</taxon>
        <taxon>Apeibeae</taxon>
        <taxon>Corchorus</taxon>
    </lineage>
</organism>
<keyword evidence="2" id="KW-1185">Reference proteome</keyword>
<name>A0A1R3HL39_9ROSI</name>
<sequence length="134" mass="14777">MTTELLWLASPGVRRHQSLGYALPNCVDLSSVTSILDSDPHVDSSETLSSEEENRLISLEAKGPGLDQLDGEKCESFPVEERISVFFSVCMESVEIESYGVRMRVVEGIRTAEDKDQELLAKMDALALLTGSLR</sequence>
<protein>
    <submittedName>
        <fullName evidence="1">Uncharacterized protein</fullName>
    </submittedName>
</protein>
<accession>A0A1R3HL39</accession>
<dbReference type="Proteomes" id="UP000187203">
    <property type="component" value="Unassembled WGS sequence"/>
</dbReference>
<reference evidence="2" key="1">
    <citation type="submission" date="2013-09" db="EMBL/GenBank/DDBJ databases">
        <title>Corchorus olitorius genome sequencing.</title>
        <authorList>
            <person name="Alam M."/>
            <person name="Haque M.S."/>
            <person name="Islam M.S."/>
            <person name="Emdad E.M."/>
            <person name="Islam M.M."/>
            <person name="Ahmed B."/>
            <person name="Halim A."/>
            <person name="Hossen Q.M.M."/>
            <person name="Hossain M.Z."/>
            <person name="Ahmed R."/>
            <person name="Khan M.M."/>
            <person name="Islam R."/>
            <person name="Rashid M.M."/>
            <person name="Khan S.A."/>
            <person name="Rahman M.S."/>
            <person name="Alam M."/>
            <person name="Yahiya A.S."/>
            <person name="Khan M.S."/>
            <person name="Azam M.S."/>
            <person name="Haque T."/>
            <person name="Lashkar M.Z.H."/>
            <person name="Akhand A.I."/>
            <person name="Morshed G."/>
            <person name="Roy S."/>
            <person name="Uddin K.S."/>
            <person name="Rabeya T."/>
            <person name="Hossain A.S."/>
            <person name="Chowdhury A."/>
            <person name="Snigdha A.R."/>
            <person name="Mortoza M.S."/>
            <person name="Matin S.A."/>
            <person name="Hoque S.M.E."/>
            <person name="Islam M.K."/>
            <person name="Roy D.K."/>
            <person name="Haider R."/>
            <person name="Moosa M.M."/>
            <person name="Elias S.M."/>
            <person name="Hasan A.M."/>
            <person name="Jahan S."/>
            <person name="Shafiuddin M."/>
            <person name="Mahmood N."/>
            <person name="Shommy N.S."/>
        </authorList>
    </citation>
    <scope>NUCLEOTIDE SEQUENCE [LARGE SCALE GENOMIC DNA]</scope>
    <source>
        <strain evidence="2">cv. O-4</strain>
    </source>
</reference>
<gene>
    <name evidence="1" type="ORF">COLO4_28370</name>
</gene>